<gene>
    <name evidence="1" type="ORF">J4E00_14720</name>
</gene>
<evidence type="ECO:0000313" key="2">
    <source>
        <dbReference type="Proteomes" id="UP000664369"/>
    </source>
</evidence>
<accession>A0ABS3QGM6</accession>
<organism evidence="1 2">
    <name type="scientific">Hymenobacter negativus</name>
    <dbReference type="NCBI Taxonomy" id="2795026"/>
    <lineage>
        <taxon>Bacteria</taxon>
        <taxon>Pseudomonadati</taxon>
        <taxon>Bacteroidota</taxon>
        <taxon>Cytophagia</taxon>
        <taxon>Cytophagales</taxon>
        <taxon>Hymenobacteraceae</taxon>
        <taxon>Hymenobacter</taxon>
    </lineage>
</organism>
<protein>
    <submittedName>
        <fullName evidence="1">Uncharacterized protein</fullName>
    </submittedName>
</protein>
<keyword evidence="2" id="KW-1185">Reference proteome</keyword>
<comment type="caution">
    <text evidence="1">The sequence shown here is derived from an EMBL/GenBank/DDBJ whole genome shotgun (WGS) entry which is preliminary data.</text>
</comment>
<reference evidence="1 2" key="1">
    <citation type="submission" date="2021-03" db="EMBL/GenBank/DDBJ databases">
        <authorList>
            <person name="Kim M.K."/>
        </authorList>
    </citation>
    <scope>NUCLEOTIDE SEQUENCE [LARGE SCALE GENOMIC DNA]</scope>
    <source>
        <strain evidence="1 2">BT442</strain>
    </source>
</reference>
<dbReference type="Proteomes" id="UP000664369">
    <property type="component" value="Unassembled WGS sequence"/>
</dbReference>
<proteinExistence type="predicted"/>
<evidence type="ECO:0000313" key="1">
    <source>
        <dbReference type="EMBL" id="MBO2010312.1"/>
    </source>
</evidence>
<dbReference type="RefSeq" id="WP_208175943.1">
    <property type="nucleotide sequence ID" value="NZ_JAGETZ010000006.1"/>
</dbReference>
<name>A0ABS3QGM6_9BACT</name>
<dbReference type="EMBL" id="JAGETZ010000006">
    <property type="protein sequence ID" value="MBO2010312.1"/>
    <property type="molecule type" value="Genomic_DNA"/>
</dbReference>
<sequence length="171" mass="18374">MKLLTASFGAGIGLLLLTGSAPPRPATLCRAGETSVFSFVTKGGKTACLCEGPKQAYLAYRFGTATQVELQYPAVLDRSSWKKFTYAFYLRGGGISNAGLDINELRFTNGGVKYRLYQNYSAEQEEDKGNDVGIEAIVNGKATQIGARVGTVKGNIIGFRDNTKVTKGELE</sequence>